<accession>A0A8I0N6F2</accession>
<evidence type="ECO:0000313" key="3">
    <source>
        <dbReference type="Proteomes" id="UP000642265"/>
    </source>
</evidence>
<reference evidence="2" key="1">
    <citation type="submission" date="2020-09" db="EMBL/GenBank/DDBJ databases">
        <authorList>
            <person name="Dalcin Martins P."/>
        </authorList>
    </citation>
    <scope>NUCLEOTIDE SEQUENCE</scope>
    <source>
        <strain evidence="2">MAG47</strain>
    </source>
</reference>
<protein>
    <submittedName>
        <fullName evidence="2">Transposase</fullName>
    </submittedName>
</protein>
<dbReference type="EMBL" id="JACZKO010000036">
    <property type="protein sequence ID" value="MBE0561654.1"/>
    <property type="molecule type" value="Genomic_DNA"/>
</dbReference>
<dbReference type="InterPro" id="IPR052344">
    <property type="entry name" value="Transposase-related"/>
</dbReference>
<proteinExistence type="predicted"/>
<evidence type="ECO:0000313" key="2">
    <source>
        <dbReference type="EMBL" id="MBE0561654.1"/>
    </source>
</evidence>
<feature type="domain" description="Transposase IS66 central" evidence="1">
    <location>
        <begin position="16"/>
        <end position="169"/>
    </location>
</feature>
<dbReference type="Proteomes" id="UP000642265">
    <property type="component" value="Unassembled WGS sequence"/>
</dbReference>
<gene>
    <name evidence="2" type="ORF">IH622_12700</name>
</gene>
<dbReference type="Pfam" id="PF03050">
    <property type="entry name" value="DDE_Tnp_IS66"/>
    <property type="match status" value="1"/>
</dbReference>
<dbReference type="PANTHER" id="PTHR33678">
    <property type="entry name" value="BLL1576 PROTEIN"/>
    <property type="match status" value="1"/>
</dbReference>
<comment type="caution">
    <text evidence="2">The sequence shown here is derived from an EMBL/GenBank/DDBJ whole genome shotgun (WGS) entry which is preliminary data.</text>
</comment>
<organism evidence="2 3">
    <name type="scientific">Brucella anthropi</name>
    <name type="common">Ochrobactrum anthropi</name>
    <dbReference type="NCBI Taxonomy" id="529"/>
    <lineage>
        <taxon>Bacteria</taxon>
        <taxon>Pseudomonadati</taxon>
        <taxon>Pseudomonadota</taxon>
        <taxon>Alphaproteobacteria</taxon>
        <taxon>Hyphomicrobiales</taxon>
        <taxon>Brucellaceae</taxon>
        <taxon>Brucella/Ochrobactrum group</taxon>
        <taxon>Brucella</taxon>
    </lineage>
</organism>
<dbReference type="AlphaFoldDB" id="A0A8I0N6F2"/>
<name>A0A8I0N6F2_BRUAN</name>
<evidence type="ECO:0000259" key="1">
    <source>
        <dbReference type="Pfam" id="PF03050"/>
    </source>
</evidence>
<dbReference type="InterPro" id="IPR004291">
    <property type="entry name" value="Transposase_IS66_central"/>
</dbReference>
<sequence length="172" mass="19376">MPPVVAPAPERVADHCLAAPGLLAQLLVGKYCDHLPFYRQEQMFWQRHVVFIARQQMVQWTAQCVRLLSGITDCLKQELRQSGYVQVDETPVRYQDPLLEGRCGQGYLWTGLVPGQCVVYEWHVSRAARCLESLLGTDFAGKLQCDGYSAYPAFAKTKPAVALFGCWAHYPN</sequence>
<reference evidence="2" key="2">
    <citation type="submission" date="2020-10" db="EMBL/GenBank/DDBJ databases">
        <title>Enrichment of novel Verrucomicrobia, Bacteroidetes and Krumholzibacteria in an oxygen-limited, methane- and iron-fed bioreactor inoculated with Bothnian Sea sediments.</title>
        <authorList>
            <person name="Martins P.D."/>
            <person name="de Jong A."/>
            <person name="Lenstra W.K."/>
            <person name="van Helmond N.A.G.M."/>
            <person name="Slomp C.P."/>
            <person name="Jetten M.S.M."/>
            <person name="Welte C.U."/>
            <person name="Rasigraf O."/>
        </authorList>
    </citation>
    <scope>NUCLEOTIDE SEQUENCE</scope>
    <source>
        <strain evidence="2">MAG47</strain>
    </source>
</reference>